<dbReference type="Proteomes" id="UP000228560">
    <property type="component" value="Unassembled WGS sequence"/>
</dbReference>
<evidence type="ECO:0000313" key="9">
    <source>
        <dbReference type="Proteomes" id="UP000230646"/>
    </source>
</evidence>
<evidence type="ECO:0000313" key="8">
    <source>
        <dbReference type="Proteomes" id="UP000228560"/>
    </source>
</evidence>
<keyword evidence="1" id="KW-0804">Transcription</keyword>
<feature type="domain" description="HTH HARE-type" evidence="2">
    <location>
        <begin position="1"/>
        <end position="67"/>
    </location>
</feature>
<protein>
    <recommendedName>
        <fullName evidence="2">HTH HARE-type domain-containing protein</fullName>
    </recommendedName>
</protein>
<dbReference type="EMBL" id="PFKO01000304">
    <property type="protein sequence ID" value="PIY31741.1"/>
    <property type="molecule type" value="Genomic_DNA"/>
</dbReference>
<dbReference type="EMBL" id="PFIP01000120">
    <property type="protein sequence ID" value="PIX33926.1"/>
    <property type="molecule type" value="Genomic_DNA"/>
</dbReference>
<dbReference type="InterPro" id="IPR007759">
    <property type="entry name" value="Asxl_HARE-HTH"/>
</dbReference>
<accession>A0A1J5GJ81</accession>
<reference evidence="4" key="3">
    <citation type="submission" date="2017-09" db="EMBL/GenBank/DDBJ databases">
        <title>Depth-based differentiation of microbial function through sediment-hosted aquifers and enrichment of novel symbionts in the deep terrestrial subsurface.</title>
        <authorList>
            <person name="Probst A.J."/>
            <person name="Ladd B."/>
            <person name="Jarett J.K."/>
            <person name="Geller-Mcgrath D.E."/>
            <person name="Sieber C.M.K."/>
            <person name="Emerson J.B."/>
            <person name="Anantharaman K."/>
            <person name="Thomas B.C."/>
            <person name="Malmstrom R."/>
            <person name="Stieglmeier M."/>
            <person name="Klingl A."/>
            <person name="Woyke T."/>
            <person name="Ryan C.M."/>
            <person name="Banfield J.F."/>
        </authorList>
    </citation>
    <scope>NUCLEOTIDE SEQUENCE</scope>
    <source>
        <strain evidence="4">CG_4_8_14_3_um_filter_34_18</strain>
    </source>
</reference>
<name>A0A1J5GJ81_9BACT</name>
<accession>A0A2M7PMV9</accession>
<dbReference type="Proteomes" id="UP000231493">
    <property type="component" value="Unassembled WGS sequence"/>
</dbReference>
<gene>
    <name evidence="3" type="ORF">AUK42_01675</name>
    <name evidence="6" type="ORF">CO097_04280</name>
    <name evidence="5" type="ORF">COZ07_08215</name>
    <name evidence="4" type="ORF">COZ58_05610</name>
</gene>
<dbReference type="Proteomes" id="UP000182763">
    <property type="component" value="Unassembled WGS sequence"/>
</dbReference>
<evidence type="ECO:0000256" key="1">
    <source>
        <dbReference type="ARBA" id="ARBA00023163"/>
    </source>
</evidence>
<dbReference type="Pfam" id="PF05066">
    <property type="entry name" value="HARE-HTH"/>
    <property type="match status" value="1"/>
</dbReference>
<dbReference type="AlphaFoldDB" id="A0A1J5GJ81"/>
<dbReference type="PROSITE" id="PS51913">
    <property type="entry name" value="HTH_HARE"/>
    <property type="match status" value="1"/>
</dbReference>
<evidence type="ECO:0000313" key="4">
    <source>
        <dbReference type="EMBL" id="PIX33926.1"/>
    </source>
</evidence>
<accession>A0A2M8CCQ4</accession>
<evidence type="ECO:0000259" key="2">
    <source>
        <dbReference type="PROSITE" id="PS51913"/>
    </source>
</evidence>
<dbReference type="RefSeq" id="WP_406608127.1">
    <property type="nucleotide sequence ID" value="NZ_PFKO01000304.1"/>
</dbReference>
<reference evidence="3 7" key="1">
    <citation type="journal article" date="2016" name="Environ. Microbiol.">
        <title>Genomic resolution of a cold subsurface aquifer community provides metabolic insights for novel microbes adapted to high CO concentrations.</title>
        <authorList>
            <person name="Probst A.J."/>
            <person name="Castelle C.J."/>
            <person name="Singh A."/>
            <person name="Brown C.T."/>
            <person name="Anantharaman K."/>
            <person name="Sharon I."/>
            <person name="Hug L.A."/>
            <person name="Burstein D."/>
            <person name="Emerson J.B."/>
            <person name="Thomas B.C."/>
            <person name="Banfield J.F."/>
        </authorList>
    </citation>
    <scope>NUCLEOTIDE SEQUENCE [LARGE SCALE GENOMIC DNA]</scope>
    <source>
        <strain evidence="3">CG2_30_33_13</strain>
    </source>
</reference>
<dbReference type="EMBL" id="MNYY01000039">
    <property type="protein sequence ID" value="OIP72861.1"/>
    <property type="molecule type" value="Genomic_DNA"/>
</dbReference>
<evidence type="ECO:0000313" key="5">
    <source>
        <dbReference type="EMBL" id="PIY31741.1"/>
    </source>
</evidence>
<reference evidence="8 9" key="2">
    <citation type="submission" date="2017-09" db="EMBL/GenBank/DDBJ databases">
        <title>Depth-based differentiation of microbial function through sediment-hosted aquifers and enrichment of novel symbionts in the deep terrestrial subsurface.</title>
        <authorList>
            <person name="Probst A.J."/>
            <person name="Ladd B."/>
            <person name="Jarett J.K."/>
            <person name="Geller-Mcgrath D.E."/>
            <person name="Sieber C.M."/>
            <person name="Emerson J.B."/>
            <person name="Anantharaman K."/>
            <person name="Thomas B.C."/>
            <person name="Malmstrom R."/>
            <person name="Stieglmeier M."/>
            <person name="Klingl A."/>
            <person name="Woyke T."/>
            <person name="Ryan C.M."/>
            <person name="Banfield J.F."/>
        </authorList>
    </citation>
    <scope>NUCLEOTIDE SEQUENCE [LARGE SCALE GENOMIC DNA]</scope>
    <source>
        <strain evidence="5">CG_4_10_14_3_um_filter_34_13</strain>
        <strain evidence="6">CG_4_9_14_3_um_filter_33_16</strain>
    </source>
</reference>
<proteinExistence type="predicted"/>
<dbReference type="STRING" id="1805029.AUK42_01675"/>
<comment type="caution">
    <text evidence="3">The sequence shown here is derived from an EMBL/GenBank/DDBJ whole genome shotgun (WGS) entry which is preliminary data.</text>
</comment>
<evidence type="ECO:0000313" key="3">
    <source>
        <dbReference type="EMBL" id="OIP72861.1"/>
    </source>
</evidence>
<dbReference type="EMBL" id="PFTV01000104">
    <property type="protein sequence ID" value="PJB56847.1"/>
    <property type="molecule type" value="Genomic_DNA"/>
</dbReference>
<organism evidence="3 7">
    <name type="scientific">Candidatus Infernicultor aquiphilus</name>
    <dbReference type="NCBI Taxonomy" id="1805029"/>
    <lineage>
        <taxon>Bacteria</taxon>
        <taxon>Pseudomonadati</taxon>
        <taxon>Atribacterota</taxon>
        <taxon>Candidatus Phoenicimicrobiia</taxon>
        <taxon>Candidatus Pheonicimicrobiales</taxon>
        <taxon>Candidatus Phoenicimicrobiaceae</taxon>
        <taxon>Candidatus Infernicultor</taxon>
    </lineage>
</organism>
<evidence type="ECO:0000313" key="7">
    <source>
        <dbReference type="Proteomes" id="UP000182763"/>
    </source>
</evidence>
<evidence type="ECO:0000313" key="6">
    <source>
        <dbReference type="EMBL" id="PJB56847.1"/>
    </source>
</evidence>
<dbReference type="GO" id="GO:0006355">
    <property type="term" value="P:regulation of DNA-templated transcription"/>
    <property type="evidence" value="ECO:0007669"/>
    <property type="project" value="InterPro"/>
</dbReference>
<dbReference type="Proteomes" id="UP000230646">
    <property type="component" value="Unassembled WGS sequence"/>
</dbReference>
<sequence>MKQYEAVIKVMEEKGGYATLGELYQEALKVLGIEWKTKTPFASIRRIVQDNRFFFKIRPGLWALKEFRDKLPIEILPTSEVSESKKLEFNHSYYQGLLLEIGNLKKFQTSLPPQDKQKKYLGKTLKDISTIKDFYNFTYKHLVEKAKRIDVVWFNERKMPDSFFEIEHTTDMVHSLVKFVELQDFYSKFYIVANKLYENQFNAKLSYNAFSVLRNRVHFITYEVVSNWHSKTYELVTLEDKLTIG</sequence>
<accession>A0A2M7K723</accession>